<dbReference type="Gene3D" id="3.40.30.10">
    <property type="entry name" value="Glutaredoxin"/>
    <property type="match status" value="1"/>
</dbReference>
<dbReference type="PANTHER" id="PTHR13887:SF41">
    <property type="entry name" value="THIOREDOXIN SUPERFAMILY PROTEIN"/>
    <property type="match status" value="1"/>
</dbReference>
<dbReference type="AlphaFoldDB" id="A0A0G2H0P9"/>
<proteinExistence type="predicted"/>
<dbReference type="SUPFAM" id="SSF52833">
    <property type="entry name" value="Thioredoxin-like"/>
    <property type="match status" value="1"/>
</dbReference>
<dbReference type="Proteomes" id="UP000053317">
    <property type="component" value="Unassembled WGS sequence"/>
</dbReference>
<protein>
    <submittedName>
        <fullName evidence="3">Putative dsba-like thioredoxin domain protein</fullName>
    </submittedName>
</protein>
<comment type="caution">
    <text evidence="3">The sequence shown here is derived from an EMBL/GenBank/DDBJ whole genome shotgun (WGS) entry which is preliminary data.</text>
</comment>
<keyword evidence="4" id="KW-1185">Reference proteome</keyword>
<dbReference type="CDD" id="cd03024">
    <property type="entry name" value="DsbA_FrnE"/>
    <property type="match status" value="1"/>
</dbReference>
<dbReference type="InterPro" id="IPR036249">
    <property type="entry name" value="Thioredoxin-like_sf"/>
</dbReference>
<feature type="region of interest" description="Disordered" evidence="1">
    <location>
        <begin position="248"/>
        <end position="275"/>
    </location>
</feature>
<dbReference type="OrthoDB" id="1930760at2759"/>
<sequence length="287" mass="31453">MTKFQIDIVSDVVCPWCYIGHRRLTTAITAHKSLHPTDTFKLTYHPYYLNPPSLETLQAKTFFPITPPSRLRSEAYASKFGPDVVPQIFQRLSTAAAADGLHFKFGGKTGPSRNGHRLIRYAQSHGGEDAQNQTMLGLWKRYYEQEIDITELEVLVQVGVEAGLGSADEIRNYLEAKGDKRDEALRDVKAIDRETEDASLGRGISGVPNYEIGVQGFREKYEVSGAQDPKLFGAVFAKFRELDQVHGGLTPVDGAGTPSSRPDGKTAAAAEEEMNGEACAIDGSGKC</sequence>
<organism evidence="3 4">
    <name type="scientific">Phaeomoniella chlamydospora</name>
    <name type="common">Phaeoacremonium chlamydosporum</name>
    <dbReference type="NCBI Taxonomy" id="158046"/>
    <lineage>
        <taxon>Eukaryota</taxon>
        <taxon>Fungi</taxon>
        <taxon>Dikarya</taxon>
        <taxon>Ascomycota</taxon>
        <taxon>Pezizomycotina</taxon>
        <taxon>Eurotiomycetes</taxon>
        <taxon>Chaetothyriomycetidae</taxon>
        <taxon>Phaeomoniellales</taxon>
        <taxon>Phaeomoniellaceae</taxon>
        <taxon>Phaeomoniella</taxon>
    </lineage>
</organism>
<name>A0A0G2H0P9_PHACM</name>
<dbReference type="Pfam" id="PF01323">
    <property type="entry name" value="DSBA"/>
    <property type="match status" value="1"/>
</dbReference>
<dbReference type="EMBL" id="LCWF01000007">
    <property type="protein sequence ID" value="KKY28908.1"/>
    <property type="molecule type" value="Genomic_DNA"/>
</dbReference>
<evidence type="ECO:0000256" key="1">
    <source>
        <dbReference type="SAM" id="MobiDB-lite"/>
    </source>
</evidence>
<evidence type="ECO:0000313" key="3">
    <source>
        <dbReference type="EMBL" id="KKY28908.1"/>
    </source>
</evidence>
<reference evidence="3 4" key="2">
    <citation type="submission" date="2015-05" db="EMBL/GenBank/DDBJ databases">
        <authorList>
            <person name="Morales-Cruz A."/>
            <person name="Amrine K.C."/>
            <person name="Cantu D."/>
        </authorList>
    </citation>
    <scope>NUCLEOTIDE SEQUENCE [LARGE SCALE GENOMIC DNA]</scope>
    <source>
        <strain evidence="3">UCRPC4</strain>
    </source>
</reference>
<accession>A0A0G2H0P9</accession>
<dbReference type="GO" id="GO:0016491">
    <property type="term" value="F:oxidoreductase activity"/>
    <property type="evidence" value="ECO:0007669"/>
    <property type="project" value="InterPro"/>
</dbReference>
<evidence type="ECO:0000313" key="4">
    <source>
        <dbReference type="Proteomes" id="UP000053317"/>
    </source>
</evidence>
<dbReference type="PANTHER" id="PTHR13887">
    <property type="entry name" value="GLUTATHIONE S-TRANSFERASE KAPPA"/>
    <property type="match status" value="1"/>
</dbReference>
<gene>
    <name evidence="3" type="ORF">UCRPC4_g00333</name>
</gene>
<reference evidence="3 4" key="1">
    <citation type="submission" date="2015-05" db="EMBL/GenBank/DDBJ databases">
        <title>Distinctive expansion of gene families associated with plant cell wall degradation and secondary metabolism in the genomes of grapevine trunk pathogens.</title>
        <authorList>
            <person name="Lawrence D.P."/>
            <person name="Travadon R."/>
            <person name="Rolshausen P.E."/>
            <person name="Baumgartner K."/>
        </authorList>
    </citation>
    <scope>NUCLEOTIDE SEQUENCE [LARGE SCALE GENOMIC DNA]</scope>
    <source>
        <strain evidence="3">UCRPC4</strain>
    </source>
</reference>
<dbReference type="InterPro" id="IPR001853">
    <property type="entry name" value="DSBA-like_thioredoxin_dom"/>
</dbReference>
<feature type="domain" description="DSBA-like thioredoxin" evidence="2">
    <location>
        <begin position="5"/>
        <end position="232"/>
    </location>
</feature>
<evidence type="ECO:0000259" key="2">
    <source>
        <dbReference type="Pfam" id="PF01323"/>
    </source>
</evidence>